<reference evidence="1" key="1">
    <citation type="journal article" date="2019" name="Environ. Microbiol.">
        <title>Fungal ecological strategies reflected in gene transcription - a case study of two litter decomposers.</title>
        <authorList>
            <person name="Barbi F."/>
            <person name="Kohler A."/>
            <person name="Barry K."/>
            <person name="Baskaran P."/>
            <person name="Daum C."/>
            <person name="Fauchery L."/>
            <person name="Ihrmark K."/>
            <person name="Kuo A."/>
            <person name="LaButti K."/>
            <person name="Lipzen A."/>
            <person name="Morin E."/>
            <person name="Grigoriev I.V."/>
            <person name="Henrissat B."/>
            <person name="Lindahl B."/>
            <person name="Martin F."/>
        </authorList>
    </citation>
    <scope>NUCLEOTIDE SEQUENCE</scope>
    <source>
        <strain evidence="1">JB14</strain>
    </source>
</reference>
<feature type="non-terminal residue" evidence="1">
    <location>
        <position position="1"/>
    </location>
</feature>
<sequence length="122" mass="13486">LFPSWLGCFDGSRPSVAGVDNDQEQRPLEQASIMTRSNVTSLLYLICSPDARFLKVPSLPFHSLISVLAKFPADIDSRVFWTSSLRDLLFDAVFAAIQVLVARIEQKKSESDNGAYPPLVDA</sequence>
<protein>
    <submittedName>
        <fullName evidence="1">Uncharacterized protein</fullName>
    </submittedName>
</protein>
<dbReference type="OrthoDB" id="336240at2759"/>
<organism evidence="1 2">
    <name type="scientific">Gymnopus androsaceus JB14</name>
    <dbReference type="NCBI Taxonomy" id="1447944"/>
    <lineage>
        <taxon>Eukaryota</taxon>
        <taxon>Fungi</taxon>
        <taxon>Dikarya</taxon>
        <taxon>Basidiomycota</taxon>
        <taxon>Agaricomycotina</taxon>
        <taxon>Agaricomycetes</taxon>
        <taxon>Agaricomycetidae</taxon>
        <taxon>Agaricales</taxon>
        <taxon>Marasmiineae</taxon>
        <taxon>Omphalotaceae</taxon>
        <taxon>Gymnopus</taxon>
    </lineage>
</organism>
<accession>A0A6A4GFL9</accession>
<evidence type="ECO:0000313" key="2">
    <source>
        <dbReference type="Proteomes" id="UP000799118"/>
    </source>
</evidence>
<name>A0A6A4GFL9_9AGAR</name>
<gene>
    <name evidence="1" type="ORF">BT96DRAFT_842335</name>
</gene>
<dbReference type="Proteomes" id="UP000799118">
    <property type="component" value="Unassembled WGS sequence"/>
</dbReference>
<dbReference type="AlphaFoldDB" id="A0A6A4GFL9"/>
<keyword evidence="2" id="KW-1185">Reference proteome</keyword>
<evidence type="ECO:0000313" key="1">
    <source>
        <dbReference type="EMBL" id="KAE9384369.1"/>
    </source>
</evidence>
<proteinExistence type="predicted"/>
<dbReference type="EMBL" id="ML770158">
    <property type="protein sequence ID" value="KAE9384369.1"/>
    <property type="molecule type" value="Genomic_DNA"/>
</dbReference>